<dbReference type="EMBL" id="AP024601">
    <property type="protein sequence ID" value="BCU80615.1"/>
    <property type="molecule type" value="Genomic_DNA"/>
</dbReference>
<organism evidence="2 3">
    <name type="scientific">Polycladomyces abyssicola</name>
    <dbReference type="NCBI Taxonomy" id="1125966"/>
    <lineage>
        <taxon>Bacteria</taxon>
        <taxon>Bacillati</taxon>
        <taxon>Bacillota</taxon>
        <taxon>Bacilli</taxon>
        <taxon>Bacillales</taxon>
        <taxon>Thermoactinomycetaceae</taxon>
        <taxon>Polycladomyces</taxon>
    </lineage>
</organism>
<feature type="compositionally biased region" description="Basic and acidic residues" evidence="1">
    <location>
        <begin position="16"/>
        <end position="25"/>
    </location>
</feature>
<sequence length="46" mass="5266">MPRQMKREANGLSRKASHEVDADGRRYLRGDGKVVELGDVLKQEIR</sequence>
<name>A0A8D5UCJ6_9BACL</name>
<evidence type="ECO:0000313" key="3">
    <source>
        <dbReference type="Proteomes" id="UP000677436"/>
    </source>
</evidence>
<proteinExistence type="predicted"/>
<feature type="region of interest" description="Disordered" evidence="1">
    <location>
        <begin position="1"/>
        <end position="25"/>
    </location>
</feature>
<evidence type="ECO:0000256" key="1">
    <source>
        <dbReference type="SAM" id="MobiDB-lite"/>
    </source>
</evidence>
<protein>
    <submittedName>
        <fullName evidence="2">Uncharacterized protein</fullName>
    </submittedName>
</protein>
<gene>
    <name evidence="2" type="ORF">JIR001_03980</name>
</gene>
<evidence type="ECO:0000313" key="2">
    <source>
        <dbReference type="EMBL" id="BCU80615.1"/>
    </source>
</evidence>
<dbReference type="KEGG" id="pabs:JIR001_03980"/>
<accession>A0A8D5UCJ6</accession>
<keyword evidence="3" id="KW-1185">Reference proteome</keyword>
<dbReference type="Proteomes" id="UP000677436">
    <property type="component" value="Chromosome"/>
</dbReference>
<dbReference type="AlphaFoldDB" id="A0A8D5UCJ6"/>
<reference evidence="2" key="1">
    <citation type="journal article" date="2013" name="Int. J. Syst. Evol. Microbiol.">
        <title>Polycladomyces abyssicola gen. nov., sp. nov., a thermophilic filamentous bacterium isolated from hemipelagic sediment.</title>
        <authorList>
            <person name="Tsubouchi T."/>
            <person name="Shimane Y."/>
            <person name="Mori K."/>
            <person name="Usui K."/>
            <person name="Hiraki T."/>
            <person name="Tame A."/>
            <person name="Uematsu K."/>
            <person name="Maruyama T."/>
            <person name="Hatada Y."/>
        </authorList>
    </citation>
    <scope>NUCLEOTIDE SEQUENCE</scope>
    <source>
        <strain evidence="2">JIR-001</strain>
    </source>
</reference>
<reference evidence="2" key="2">
    <citation type="journal article" date="2021" name="Microbiol. Resour. Announc.">
        <title>Complete Genome Sequence of Polycladomyces abyssicola JIR-001T, Isolated from Hemipelagic Sediment in Deep Seawater.</title>
        <authorList>
            <person name="Tsubouchi T."/>
            <person name="Kaneko Y."/>
        </authorList>
    </citation>
    <scope>NUCLEOTIDE SEQUENCE</scope>
    <source>
        <strain evidence="2">JIR-001</strain>
    </source>
</reference>